<dbReference type="AlphaFoldDB" id="A0A6S7GKK1"/>
<dbReference type="EMBL" id="CACRXK020000874">
    <property type="protein sequence ID" value="CAB3985450.1"/>
    <property type="molecule type" value="Genomic_DNA"/>
</dbReference>
<sequence length="130" mass="14433">MSEGLLVTGKGSKELAGGKRLHVIVAIAYRKGVALKVPYEKMNGNFFAEFIGKHFNTCFAKCGRKKNGRRLFLMDNDPSQMSKAARKAMGKVEAEFHKIPARSPDLNPIENVFHLVKKSLENEAIANNIT</sequence>
<evidence type="ECO:0000313" key="2">
    <source>
        <dbReference type="EMBL" id="CAB3985450.1"/>
    </source>
</evidence>
<keyword evidence="3" id="KW-1185">Reference proteome</keyword>
<dbReference type="InterPro" id="IPR038717">
    <property type="entry name" value="Tc1-like_DDE_dom"/>
</dbReference>
<gene>
    <name evidence="2" type="ORF">PACLA_8A001961</name>
</gene>
<dbReference type="GO" id="GO:0003676">
    <property type="term" value="F:nucleic acid binding"/>
    <property type="evidence" value="ECO:0007669"/>
    <property type="project" value="InterPro"/>
</dbReference>
<dbReference type="OrthoDB" id="10051057at2759"/>
<evidence type="ECO:0000259" key="1">
    <source>
        <dbReference type="Pfam" id="PF13358"/>
    </source>
</evidence>
<evidence type="ECO:0000313" key="3">
    <source>
        <dbReference type="Proteomes" id="UP001152795"/>
    </source>
</evidence>
<feature type="domain" description="Tc1-like transposase DDE" evidence="1">
    <location>
        <begin position="17"/>
        <end position="125"/>
    </location>
</feature>
<protein>
    <submittedName>
        <fullName evidence="2">Transposable element Tcb1 transposase</fullName>
    </submittedName>
</protein>
<dbReference type="Pfam" id="PF13358">
    <property type="entry name" value="DDE_3"/>
    <property type="match status" value="1"/>
</dbReference>
<comment type="caution">
    <text evidence="2">The sequence shown here is derived from an EMBL/GenBank/DDBJ whole genome shotgun (WGS) entry which is preliminary data.</text>
</comment>
<dbReference type="InterPro" id="IPR036397">
    <property type="entry name" value="RNaseH_sf"/>
</dbReference>
<organism evidence="2 3">
    <name type="scientific">Paramuricea clavata</name>
    <name type="common">Red gorgonian</name>
    <name type="synonym">Violescent sea-whip</name>
    <dbReference type="NCBI Taxonomy" id="317549"/>
    <lineage>
        <taxon>Eukaryota</taxon>
        <taxon>Metazoa</taxon>
        <taxon>Cnidaria</taxon>
        <taxon>Anthozoa</taxon>
        <taxon>Octocorallia</taxon>
        <taxon>Malacalcyonacea</taxon>
        <taxon>Plexauridae</taxon>
        <taxon>Paramuricea</taxon>
    </lineage>
</organism>
<reference evidence="2" key="1">
    <citation type="submission" date="2020-04" db="EMBL/GenBank/DDBJ databases">
        <authorList>
            <person name="Alioto T."/>
            <person name="Alioto T."/>
            <person name="Gomez Garrido J."/>
        </authorList>
    </citation>
    <scope>NUCLEOTIDE SEQUENCE</scope>
    <source>
        <strain evidence="2">A484AB</strain>
    </source>
</reference>
<dbReference type="Gene3D" id="3.30.420.10">
    <property type="entry name" value="Ribonuclease H-like superfamily/Ribonuclease H"/>
    <property type="match status" value="1"/>
</dbReference>
<proteinExistence type="predicted"/>
<name>A0A6S7GKK1_PARCT</name>
<dbReference type="Proteomes" id="UP001152795">
    <property type="component" value="Unassembled WGS sequence"/>
</dbReference>
<accession>A0A6S7GKK1</accession>